<dbReference type="EMBL" id="BMNJ01000005">
    <property type="protein sequence ID" value="GGO99397.1"/>
    <property type="molecule type" value="Genomic_DNA"/>
</dbReference>
<dbReference type="RefSeq" id="WP_080463329.1">
    <property type="nucleotide sequence ID" value="NZ_BMNJ01000005.1"/>
</dbReference>
<reference evidence="2" key="1">
    <citation type="journal article" date="2014" name="Int. J. Syst. Evol. Microbiol.">
        <title>Complete genome sequence of Corynebacterium casei LMG S-19264T (=DSM 44701T), isolated from a smear-ripened cheese.</title>
        <authorList>
            <consortium name="US DOE Joint Genome Institute (JGI-PGF)"/>
            <person name="Walter F."/>
            <person name="Albersmeier A."/>
            <person name="Kalinowski J."/>
            <person name="Ruckert C."/>
        </authorList>
    </citation>
    <scope>NUCLEOTIDE SEQUENCE</scope>
    <source>
        <strain evidence="2">CGMCC 4.7372</strain>
    </source>
</reference>
<dbReference type="Pfam" id="PF22552">
    <property type="entry name" value="TY-Chap3"/>
    <property type="match status" value="1"/>
</dbReference>
<reference evidence="2" key="2">
    <citation type="submission" date="2020-09" db="EMBL/GenBank/DDBJ databases">
        <authorList>
            <person name="Sun Q."/>
            <person name="Zhou Y."/>
        </authorList>
    </citation>
    <scope>NUCLEOTIDE SEQUENCE</scope>
    <source>
        <strain evidence="2">CGMCC 4.7372</strain>
    </source>
</reference>
<dbReference type="KEGG" id="actp:B6G06_02750"/>
<evidence type="ECO:0000259" key="1">
    <source>
        <dbReference type="Pfam" id="PF22552"/>
    </source>
</evidence>
<comment type="caution">
    <text evidence="2">The sequence shown here is derived from an EMBL/GenBank/DDBJ whole genome shotgun (WGS) entry which is preliminary data.</text>
</comment>
<gene>
    <name evidence="2" type="ORF">GCM10011612_16580</name>
</gene>
<proteinExistence type="predicted"/>
<name>A0A8H9HA20_9ACTO</name>
<keyword evidence="3" id="KW-1185">Reference proteome</keyword>
<dbReference type="OrthoDB" id="3257997at2"/>
<evidence type="ECO:0000313" key="2">
    <source>
        <dbReference type="EMBL" id="GGO99397.1"/>
    </source>
</evidence>
<feature type="domain" description="TY-Chap N-terminal" evidence="1">
    <location>
        <begin position="104"/>
        <end position="172"/>
    </location>
</feature>
<evidence type="ECO:0000313" key="3">
    <source>
        <dbReference type="Proteomes" id="UP000614239"/>
    </source>
</evidence>
<protein>
    <recommendedName>
        <fullName evidence="1">TY-Chap N-terminal domain-containing protein</fullName>
    </recommendedName>
</protein>
<accession>A0A8H9HA20</accession>
<dbReference type="AlphaFoldDB" id="A0A8H9HA20"/>
<organism evidence="2 3">
    <name type="scientific">Actinomyces gaoshouyii</name>
    <dbReference type="NCBI Taxonomy" id="1960083"/>
    <lineage>
        <taxon>Bacteria</taxon>
        <taxon>Bacillati</taxon>
        <taxon>Actinomycetota</taxon>
        <taxon>Actinomycetes</taxon>
        <taxon>Actinomycetales</taxon>
        <taxon>Actinomycetaceae</taxon>
        <taxon>Actinomyces</taxon>
    </lineage>
</organism>
<sequence length="179" mass="18775">MNEQEALRAASDSFASMVDHGSWARFTPSLAPFLTALSGGAAQDGLSASGLDARAGLMILLTAPAPAAAQDALGRHRGLRVLLSSRGRPEVSPEPPGMIVLGRGGGVEVDLPIVDEAGRFLLDDAMRQGLNALGWESDGEVMRQAFDDATRAAEVMTRALIEVLRVAHPADLDHLLAQA</sequence>
<dbReference type="Proteomes" id="UP000614239">
    <property type="component" value="Unassembled WGS sequence"/>
</dbReference>
<dbReference type="InterPro" id="IPR054344">
    <property type="entry name" value="TY-Chap_N"/>
</dbReference>